<evidence type="ECO:0000313" key="3">
    <source>
        <dbReference type="Proteomes" id="UP001149165"/>
    </source>
</evidence>
<dbReference type="Pfam" id="PF20246">
    <property type="entry name" value="DUF6601"/>
    <property type="match status" value="1"/>
</dbReference>
<dbReference type="PANTHER" id="PTHR34414">
    <property type="entry name" value="HET DOMAIN-CONTAINING PROTEIN-RELATED"/>
    <property type="match status" value="1"/>
</dbReference>
<comment type="caution">
    <text evidence="2">The sequence shown here is derived from an EMBL/GenBank/DDBJ whole genome shotgun (WGS) entry which is preliminary data.</text>
</comment>
<dbReference type="InterPro" id="IPR046536">
    <property type="entry name" value="DUF6601"/>
</dbReference>
<organism evidence="2 3">
    <name type="scientific">Penicillium angulare</name>
    <dbReference type="NCBI Taxonomy" id="116970"/>
    <lineage>
        <taxon>Eukaryota</taxon>
        <taxon>Fungi</taxon>
        <taxon>Dikarya</taxon>
        <taxon>Ascomycota</taxon>
        <taxon>Pezizomycotina</taxon>
        <taxon>Eurotiomycetes</taxon>
        <taxon>Eurotiomycetidae</taxon>
        <taxon>Eurotiales</taxon>
        <taxon>Aspergillaceae</taxon>
        <taxon>Penicillium</taxon>
    </lineage>
</organism>
<feature type="transmembrane region" description="Helical" evidence="1">
    <location>
        <begin position="285"/>
        <end position="311"/>
    </location>
</feature>
<keyword evidence="1" id="KW-0812">Transmembrane</keyword>
<keyword evidence="1" id="KW-0472">Membrane</keyword>
<dbReference type="PANTHER" id="PTHR34414:SF1">
    <property type="entry name" value="SUBTILISIN-LIKE SERINE PROTEASE"/>
    <property type="match status" value="1"/>
</dbReference>
<keyword evidence="3" id="KW-1185">Reference proteome</keyword>
<protein>
    <recommendedName>
        <fullName evidence="4">Subtilisin-like serine protease</fullName>
    </recommendedName>
</protein>
<proteinExistence type="predicted"/>
<dbReference type="OrthoDB" id="5086500at2759"/>
<evidence type="ECO:0000313" key="2">
    <source>
        <dbReference type="EMBL" id="KAJ5112922.1"/>
    </source>
</evidence>
<accession>A0A9W9KPB1</accession>
<keyword evidence="1" id="KW-1133">Transmembrane helix</keyword>
<dbReference type="EMBL" id="JAPQKH010000002">
    <property type="protein sequence ID" value="KAJ5112922.1"/>
    <property type="molecule type" value="Genomic_DNA"/>
</dbReference>
<name>A0A9W9KPB1_9EURO</name>
<sequence>MPSTPPFSRDVFTRDHELQPSVASLLPASATIQHVLVRPTDDIHRYLLKDLAVERLNKIHAYLWLAGLPMPPKPLNFHVATRELILDERINMHMVWGSSNRLHLKPIPRYLIDADFWQSHIICSCSSCGIDQNKETKTCTRELYKYSMGFLRSYIGLIQFESDIAIAHSHHLLPKEITWSKWLTFVEQLLKNGISDPANFNSRYLFGELRLSRLNQICVFRYGQILRGYQFTYQTYGELFRAHVTPLTAAIVYIALVLTAMQVGLATKRLSTSLSFQNSSYGFTVFSILAPLIGLVLVGMFGVFQFSAALIKSWRFQQDQFKLFKTPMP</sequence>
<gene>
    <name evidence="2" type="ORF">N7456_001456</name>
</gene>
<feature type="transmembrane region" description="Helical" evidence="1">
    <location>
        <begin position="244"/>
        <end position="265"/>
    </location>
</feature>
<reference evidence="2" key="2">
    <citation type="journal article" date="2023" name="IMA Fungus">
        <title>Comparative genomic study of the Penicillium genus elucidates a diverse pangenome and 15 lateral gene transfer events.</title>
        <authorList>
            <person name="Petersen C."/>
            <person name="Sorensen T."/>
            <person name="Nielsen M.R."/>
            <person name="Sondergaard T.E."/>
            <person name="Sorensen J.L."/>
            <person name="Fitzpatrick D.A."/>
            <person name="Frisvad J.C."/>
            <person name="Nielsen K.L."/>
        </authorList>
    </citation>
    <scope>NUCLEOTIDE SEQUENCE</scope>
    <source>
        <strain evidence="2">IBT 30069</strain>
    </source>
</reference>
<dbReference type="Proteomes" id="UP001149165">
    <property type="component" value="Unassembled WGS sequence"/>
</dbReference>
<evidence type="ECO:0008006" key="4">
    <source>
        <dbReference type="Google" id="ProtNLM"/>
    </source>
</evidence>
<evidence type="ECO:0000256" key="1">
    <source>
        <dbReference type="SAM" id="Phobius"/>
    </source>
</evidence>
<dbReference type="AlphaFoldDB" id="A0A9W9KPB1"/>
<reference evidence="2" key="1">
    <citation type="submission" date="2022-11" db="EMBL/GenBank/DDBJ databases">
        <authorList>
            <person name="Petersen C."/>
        </authorList>
    </citation>
    <scope>NUCLEOTIDE SEQUENCE</scope>
    <source>
        <strain evidence="2">IBT 30069</strain>
    </source>
</reference>